<gene>
    <name evidence="6" type="ORF">SAMN04488579_1055</name>
</gene>
<dbReference type="Pfam" id="PF25137">
    <property type="entry name" value="ADH_Fe_C"/>
    <property type="match status" value="1"/>
</dbReference>
<dbReference type="CDD" id="cd08180">
    <property type="entry name" value="PDD"/>
    <property type="match status" value="1"/>
</dbReference>
<dbReference type="InterPro" id="IPR056798">
    <property type="entry name" value="ADH_Fe_C"/>
</dbReference>
<evidence type="ECO:0000256" key="1">
    <source>
        <dbReference type="ARBA" id="ARBA00007358"/>
    </source>
</evidence>
<dbReference type="InterPro" id="IPR018211">
    <property type="entry name" value="ADH_Fe_CS"/>
</dbReference>
<dbReference type="PANTHER" id="PTHR11496:SF102">
    <property type="entry name" value="ALCOHOL DEHYDROGENASE 4"/>
    <property type="match status" value="1"/>
</dbReference>
<protein>
    <submittedName>
        <fullName evidence="6">Alcohol dehydrogenase, class IV</fullName>
    </submittedName>
</protein>
<keyword evidence="2" id="KW-0560">Oxidoreductase</keyword>
<evidence type="ECO:0000313" key="7">
    <source>
        <dbReference type="Proteomes" id="UP000199652"/>
    </source>
</evidence>
<evidence type="ECO:0000256" key="3">
    <source>
        <dbReference type="ARBA" id="ARBA00023027"/>
    </source>
</evidence>
<dbReference type="FunFam" id="1.20.1090.10:FF:000001">
    <property type="entry name" value="Aldehyde-alcohol dehydrogenase"/>
    <property type="match status" value="1"/>
</dbReference>
<dbReference type="Proteomes" id="UP000199652">
    <property type="component" value="Unassembled WGS sequence"/>
</dbReference>
<reference evidence="7" key="1">
    <citation type="submission" date="2016-10" db="EMBL/GenBank/DDBJ databases">
        <authorList>
            <person name="Varghese N."/>
            <person name="Submissions S."/>
        </authorList>
    </citation>
    <scope>NUCLEOTIDE SEQUENCE [LARGE SCALE GENOMIC DNA]</scope>
    <source>
        <strain evidence="7">VPI 5359</strain>
    </source>
</reference>
<keyword evidence="7" id="KW-1185">Reference proteome</keyword>
<dbReference type="EMBL" id="FNOU01000005">
    <property type="protein sequence ID" value="SDX65792.1"/>
    <property type="molecule type" value="Genomic_DNA"/>
</dbReference>
<accession>A0A1H3DH27</accession>
<organism evidence="6 7">
    <name type="scientific">Eubacterium barkeri</name>
    <name type="common">Clostridium barkeri</name>
    <dbReference type="NCBI Taxonomy" id="1528"/>
    <lineage>
        <taxon>Bacteria</taxon>
        <taxon>Bacillati</taxon>
        <taxon>Bacillota</taxon>
        <taxon>Clostridia</taxon>
        <taxon>Eubacteriales</taxon>
        <taxon>Eubacteriaceae</taxon>
        <taxon>Eubacterium</taxon>
    </lineage>
</organism>
<dbReference type="STRING" id="1528.SAMN04488579_1055"/>
<dbReference type="SUPFAM" id="SSF56796">
    <property type="entry name" value="Dehydroquinate synthase-like"/>
    <property type="match status" value="1"/>
</dbReference>
<proteinExistence type="inferred from homology"/>
<feature type="domain" description="Alcohol dehydrogenase iron-type/glycerol dehydrogenase GldA" evidence="4">
    <location>
        <begin position="15"/>
        <end position="173"/>
    </location>
</feature>
<dbReference type="OrthoDB" id="9804734at2"/>
<dbReference type="PROSITE" id="PS00060">
    <property type="entry name" value="ADH_IRON_2"/>
    <property type="match status" value="1"/>
</dbReference>
<dbReference type="Gene3D" id="1.20.1090.10">
    <property type="entry name" value="Dehydroquinate synthase-like - alpha domain"/>
    <property type="match status" value="1"/>
</dbReference>
<evidence type="ECO:0000259" key="4">
    <source>
        <dbReference type="Pfam" id="PF00465"/>
    </source>
</evidence>
<dbReference type="PANTHER" id="PTHR11496">
    <property type="entry name" value="ALCOHOL DEHYDROGENASE"/>
    <property type="match status" value="1"/>
</dbReference>
<keyword evidence="3" id="KW-0520">NAD</keyword>
<evidence type="ECO:0000313" key="6">
    <source>
        <dbReference type="EMBL" id="SDX65792.1"/>
    </source>
</evidence>
<dbReference type="AlphaFoldDB" id="A0A1H3DH27"/>
<dbReference type="InterPro" id="IPR001670">
    <property type="entry name" value="ADH_Fe/GldA"/>
</dbReference>
<dbReference type="Gene3D" id="3.40.50.1970">
    <property type="match status" value="1"/>
</dbReference>
<dbReference type="GO" id="GO:0004022">
    <property type="term" value="F:alcohol dehydrogenase (NAD+) activity"/>
    <property type="evidence" value="ECO:0007669"/>
    <property type="project" value="UniProtKB-ARBA"/>
</dbReference>
<dbReference type="RefSeq" id="WP_090243838.1">
    <property type="nucleotide sequence ID" value="NZ_FNOU01000005.1"/>
</dbReference>
<evidence type="ECO:0000259" key="5">
    <source>
        <dbReference type="Pfam" id="PF25137"/>
    </source>
</evidence>
<name>A0A1H3DH27_EUBBA</name>
<dbReference type="InterPro" id="IPR039697">
    <property type="entry name" value="Alcohol_dehydrogenase_Fe"/>
</dbReference>
<feature type="domain" description="Fe-containing alcohol dehydrogenase-like C-terminal" evidence="5">
    <location>
        <begin position="184"/>
        <end position="380"/>
    </location>
</feature>
<sequence length="390" mass="42711">MSKMDEVRFFQVKPAIFYGIGAIEEIGNHDFKQVCIVTDEGMVKFGLLKMLTDVLDAHGIKYHVFDEVEPDPSTEIVEKGLTHILMEKPDALIALGGGSAIDSAKAIIYYCYNFKKIFFEEDYIKKPYFIAMPTTAGTGSEVTEYAVITDKKNNTKIPLTDILMMPDAAILEPKLIESVPAGATAATGMDVLTHAIESYVSTDNNPFSRCYSAKAAELVFKSLYECYTNGGNLEAKASMQIASCMAGIAFNSGGLGITHSIAHAIGAQWHMPHGLANAITMPYVVAFNGGDQRAEYLYTRLLHAMGMHRDAGTTAAATLVRMIFKLSIDMSIPLTLRDKGVEESDFLANRDIIIDKAMKDVCTVTNPVKPTREEMGSVLDMVYYGCPKAE</sequence>
<dbReference type="FunFam" id="3.40.50.1970:FF:000003">
    <property type="entry name" value="Alcohol dehydrogenase, iron-containing"/>
    <property type="match status" value="1"/>
</dbReference>
<dbReference type="Pfam" id="PF00465">
    <property type="entry name" value="Fe-ADH"/>
    <property type="match status" value="1"/>
</dbReference>
<dbReference type="GO" id="GO:0046872">
    <property type="term" value="F:metal ion binding"/>
    <property type="evidence" value="ECO:0007669"/>
    <property type="project" value="InterPro"/>
</dbReference>
<dbReference type="PROSITE" id="PS00913">
    <property type="entry name" value="ADH_IRON_1"/>
    <property type="match status" value="1"/>
</dbReference>
<evidence type="ECO:0000256" key="2">
    <source>
        <dbReference type="ARBA" id="ARBA00023002"/>
    </source>
</evidence>
<comment type="similarity">
    <text evidence="1">Belongs to the iron-containing alcohol dehydrogenase family.</text>
</comment>